<protein>
    <submittedName>
        <fullName evidence="1">Gas vesicle protein GvpG</fullName>
    </submittedName>
</protein>
<proteinExistence type="predicted"/>
<organism evidence="1 2">
    <name type="scientific">Micromonospora zhanjiangensis</name>
    <dbReference type="NCBI Taxonomy" id="1522057"/>
    <lineage>
        <taxon>Bacteria</taxon>
        <taxon>Bacillati</taxon>
        <taxon>Actinomycetota</taxon>
        <taxon>Actinomycetes</taxon>
        <taxon>Micromonosporales</taxon>
        <taxon>Micromonosporaceae</taxon>
        <taxon>Micromonospora</taxon>
    </lineage>
</organism>
<dbReference type="Proteomes" id="UP001595868">
    <property type="component" value="Unassembled WGS sequence"/>
</dbReference>
<evidence type="ECO:0000313" key="1">
    <source>
        <dbReference type="EMBL" id="MFC4106397.1"/>
    </source>
</evidence>
<comment type="caution">
    <text evidence="1">The sequence shown here is derived from an EMBL/GenBank/DDBJ whole genome shotgun (WGS) entry which is preliminary data.</text>
</comment>
<accession>A0ABV8KKG4</accession>
<dbReference type="Pfam" id="PF05120">
    <property type="entry name" value="GvpG"/>
    <property type="match status" value="1"/>
</dbReference>
<dbReference type="EMBL" id="JBHSBN010000005">
    <property type="protein sequence ID" value="MFC4106397.1"/>
    <property type="molecule type" value="Genomic_DNA"/>
</dbReference>
<keyword evidence="2" id="KW-1185">Reference proteome</keyword>
<dbReference type="RefSeq" id="WP_377544182.1">
    <property type="nucleotide sequence ID" value="NZ_JBHSBN010000005.1"/>
</dbReference>
<gene>
    <name evidence="1" type="ORF">ACFOX0_10665</name>
</gene>
<evidence type="ECO:0000313" key="2">
    <source>
        <dbReference type="Proteomes" id="UP001595868"/>
    </source>
</evidence>
<reference evidence="2" key="1">
    <citation type="journal article" date="2019" name="Int. J. Syst. Evol. Microbiol.">
        <title>The Global Catalogue of Microorganisms (GCM) 10K type strain sequencing project: providing services to taxonomists for standard genome sequencing and annotation.</title>
        <authorList>
            <consortium name="The Broad Institute Genomics Platform"/>
            <consortium name="The Broad Institute Genome Sequencing Center for Infectious Disease"/>
            <person name="Wu L."/>
            <person name="Ma J."/>
        </authorList>
    </citation>
    <scope>NUCLEOTIDE SEQUENCE [LARGE SCALE GENOMIC DNA]</scope>
    <source>
        <strain evidence="2">2902at01</strain>
    </source>
</reference>
<sequence>MLISLLGLPLAPVRGVGALARLIQQQAERELYDPAAVWRELDDLEAEAAAGRLTEDELAEAQQRILDRLTA</sequence>
<name>A0ABV8KKG4_9ACTN</name>
<dbReference type="InterPro" id="IPR007804">
    <property type="entry name" value="GvpG"/>
</dbReference>